<dbReference type="EMBL" id="JBHTJR010000037">
    <property type="protein sequence ID" value="MFD0992862.1"/>
    <property type="molecule type" value="Genomic_DNA"/>
</dbReference>
<feature type="signal peptide" evidence="1">
    <location>
        <begin position="1"/>
        <end position="20"/>
    </location>
</feature>
<keyword evidence="3" id="KW-1185">Reference proteome</keyword>
<keyword evidence="1" id="KW-0732">Signal</keyword>
<gene>
    <name evidence="2" type="ORF">ACFQ1U_06565</name>
</gene>
<dbReference type="RefSeq" id="WP_386106568.1">
    <property type="nucleotide sequence ID" value="NZ_JBHTJR010000037.1"/>
</dbReference>
<comment type="caution">
    <text evidence="2">The sequence shown here is derived from an EMBL/GenBank/DDBJ whole genome shotgun (WGS) entry which is preliminary data.</text>
</comment>
<evidence type="ECO:0000256" key="1">
    <source>
        <dbReference type="SAM" id="SignalP"/>
    </source>
</evidence>
<evidence type="ECO:0000313" key="3">
    <source>
        <dbReference type="Proteomes" id="UP001597062"/>
    </source>
</evidence>
<organism evidence="2 3">
    <name type="scientific">Tenacibaculum geojense</name>
    <dbReference type="NCBI Taxonomy" id="915352"/>
    <lineage>
        <taxon>Bacteria</taxon>
        <taxon>Pseudomonadati</taxon>
        <taxon>Bacteroidota</taxon>
        <taxon>Flavobacteriia</taxon>
        <taxon>Flavobacteriales</taxon>
        <taxon>Flavobacteriaceae</taxon>
        <taxon>Tenacibaculum</taxon>
    </lineage>
</organism>
<dbReference type="Proteomes" id="UP001597062">
    <property type="component" value="Unassembled WGS sequence"/>
</dbReference>
<evidence type="ECO:0000313" key="2">
    <source>
        <dbReference type="EMBL" id="MFD0992862.1"/>
    </source>
</evidence>
<proteinExistence type="predicted"/>
<dbReference type="Pfam" id="PF16148">
    <property type="entry name" value="DUF4856"/>
    <property type="match status" value="1"/>
</dbReference>
<dbReference type="InterPro" id="IPR032331">
    <property type="entry name" value="DUF4856"/>
</dbReference>
<feature type="chain" id="PRO_5047383386" evidence="1">
    <location>
        <begin position="21"/>
        <end position="397"/>
    </location>
</feature>
<protein>
    <submittedName>
        <fullName evidence="2">DUF4856 domain-containing protein</fullName>
    </submittedName>
</protein>
<sequence>MKRIVLSMLAISAFVFTSCSEDNDEAAVITAPATYSFSRNGSSTVSFSGQTTRIQMAEELVSSFSDNTVTQEQLESMFAHEEGGADFENAVLNASSKNIISKTAASTDYFSSNTTEATAIKAKFNGWIEGQVTEVFPNWETNAEAGVAGQIQENGGGSIRYVNAKGLEYNQAFAKSLIGALMVDQMLNNYLSTSVLDAQPNVEDNDNGTLSGDANYTTMEHKWDEAYGYLYGTEANPAIPELGADNFLNKYLSRVENDEDFAGIANDIYEAFKLGRAAIVAKDYDLRDEQAAIIRTAISKVIAIRAVYYLQAGKTNIANNDLGSAFHDLSEGYGFIQSLRFTRDTTTDTSYFTGAEVDAFLAELEEGNGFWDVSAETLDNISAQIATKFGFTVEEAL</sequence>
<name>A0ABW3JQZ3_9FLAO</name>
<accession>A0ABW3JQZ3</accession>
<reference evidence="3" key="1">
    <citation type="journal article" date="2019" name="Int. J. Syst. Evol. Microbiol.">
        <title>The Global Catalogue of Microorganisms (GCM) 10K type strain sequencing project: providing services to taxonomists for standard genome sequencing and annotation.</title>
        <authorList>
            <consortium name="The Broad Institute Genomics Platform"/>
            <consortium name="The Broad Institute Genome Sequencing Center for Infectious Disease"/>
            <person name="Wu L."/>
            <person name="Ma J."/>
        </authorList>
    </citation>
    <scope>NUCLEOTIDE SEQUENCE [LARGE SCALE GENOMIC DNA]</scope>
    <source>
        <strain evidence="3">CCUG 60527</strain>
    </source>
</reference>
<dbReference type="PROSITE" id="PS51257">
    <property type="entry name" value="PROKAR_LIPOPROTEIN"/>
    <property type="match status" value="1"/>
</dbReference>